<evidence type="ECO:0000256" key="5">
    <source>
        <dbReference type="ARBA" id="ARBA00022840"/>
    </source>
</evidence>
<dbReference type="Proteomes" id="UP001647436">
    <property type="component" value="Unassembled WGS sequence"/>
</dbReference>
<dbReference type="Pfam" id="PF00005">
    <property type="entry name" value="ABC_tran"/>
    <property type="match status" value="1"/>
</dbReference>
<evidence type="ECO:0000256" key="6">
    <source>
        <dbReference type="ARBA" id="ARBA00022970"/>
    </source>
</evidence>
<keyword evidence="6" id="KW-0029">Amino-acid transport</keyword>
<dbReference type="InterPro" id="IPR052156">
    <property type="entry name" value="BCAA_Transport_ATP-bd_LivF"/>
</dbReference>
<evidence type="ECO:0000259" key="8">
    <source>
        <dbReference type="PROSITE" id="PS50893"/>
    </source>
</evidence>
<proteinExistence type="inferred from homology"/>
<feature type="region of interest" description="Disordered" evidence="7">
    <location>
        <begin position="1"/>
        <end position="44"/>
    </location>
</feature>
<name>A0ABS5LW45_9BURK</name>
<protein>
    <submittedName>
        <fullName evidence="9">High-affinity branched-chain amino acid transport ATP-binding protein LivF</fullName>
    </submittedName>
</protein>
<evidence type="ECO:0000256" key="4">
    <source>
        <dbReference type="ARBA" id="ARBA00022741"/>
    </source>
</evidence>
<dbReference type="CDD" id="cd03224">
    <property type="entry name" value="ABC_TM1139_LivF_branched"/>
    <property type="match status" value="1"/>
</dbReference>
<keyword evidence="5 9" id="KW-0067">ATP-binding</keyword>
<keyword evidence="2" id="KW-0813">Transport</keyword>
<keyword evidence="4" id="KW-0547">Nucleotide-binding</keyword>
<dbReference type="InterPro" id="IPR027417">
    <property type="entry name" value="P-loop_NTPase"/>
</dbReference>
<organism evidence="9 10">
    <name type="scientific">Comamonas brasiliensis</name>
    <dbReference type="NCBI Taxonomy" id="1812482"/>
    <lineage>
        <taxon>Bacteria</taxon>
        <taxon>Pseudomonadati</taxon>
        <taxon>Pseudomonadota</taxon>
        <taxon>Betaproteobacteria</taxon>
        <taxon>Burkholderiales</taxon>
        <taxon>Comamonadaceae</taxon>
        <taxon>Comamonas</taxon>
    </lineage>
</organism>
<evidence type="ECO:0000256" key="1">
    <source>
        <dbReference type="ARBA" id="ARBA00005417"/>
    </source>
</evidence>
<gene>
    <name evidence="9" type="primary">livF_9</name>
    <name evidence="9" type="ORF">DJFAAGMI_03494</name>
</gene>
<reference evidence="9 10" key="1">
    <citation type="submission" date="2020-03" db="EMBL/GenBank/DDBJ databases">
        <title>The role of nitrogen metabolism on polyethylene biodegradation.</title>
        <authorList>
            <person name="Peixoto J."/>
            <person name="Vizzotto C.S."/>
            <person name="Ramos A."/>
            <person name="Alves G."/>
            <person name="Steindorff A."/>
            <person name="Kruger R."/>
        </authorList>
    </citation>
    <scope>NUCLEOTIDE SEQUENCE [LARGE SCALE GENOMIC DNA]</scope>
    <source>
        <strain evidence="9 10">PE63</strain>
    </source>
</reference>
<comment type="similarity">
    <text evidence="1">Belongs to the ABC transporter superfamily.</text>
</comment>
<dbReference type="PROSITE" id="PS50893">
    <property type="entry name" value="ABC_TRANSPORTER_2"/>
    <property type="match status" value="1"/>
</dbReference>
<dbReference type="GO" id="GO:0005524">
    <property type="term" value="F:ATP binding"/>
    <property type="evidence" value="ECO:0007669"/>
    <property type="project" value="UniProtKB-KW"/>
</dbReference>
<comment type="caution">
    <text evidence="9">The sequence shown here is derived from an EMBL/GenBank/DDBJ whole genome shotgun (WGS) entry which is preliminary data.</text>
</comment>
<sequence>MLETKHPLSGSAASPSLAAREGDGTIAAGRPSLGASGTGTRPLSGTSNHAMFSLHEVHSFYGDSHILHGISLDLPQGQAVGLLGRNGMGKTTLIRTLMGYVPARSGQVFADGKEVTNSAPEKMARLGIGYVPEGRGVFPNLSVKENLLMSARAGLDGSRSWTYERVLETFPRLKERLSNGGDQLSGGEQQMVSIGRALMTNPRLMILDEATEGLAPLVVAEIWRVIAQIRETGISTLIVDRDYKKVLAHTDKAVVMEKGRLALQAESADLLQQPQKLSALLGV</sequence>
<dbReference type="InterPro" id="IPR017871">
    <property type="entry name" value="ABC_transporter-like_CS"/>
</dbReference>
<dbReference type="SUPFAM" id="SSF52540">
    <property type="entry name" value="P-loop containing nucleoside triphosphate hydrolases"/>
    <property type="match status" value="1"/>
</dbReference>
<keyword evidence="10" id="KW-1185">Reference proteome</keyword>
<evidence type="ECO:0000313" key="10">
    <source>
        <dbReference type="Proteomes" id="UP001647436"/>
    </source>
</evidence>
<dbReference type="InterPro" id="IPR003439">
    <property type="entry name" value="ABC_transporter-like_ATP-bd"/>
</dbReference>
<feature type="domain" description="ABC transporter" evidence="8">
    <location>
        <begin position="52"/>
        <end position="283"/>
    </location>
</feature>
<accession>A0ABS5LW45</accession>
<keyword evidence="3" id="KW-0472">Membrane</keyword>
<evidence type="ECO:0000313" key="9">
    <source>
        <dbReference type="EMBL" id="MBS3020730.1"/>
    </source>
</evidence>
<dbReference type="Gene3D" id="3.40.50.300">
    <property type="entry name" value="P-loop containing nucleotide triphosphate hydrolases"/>
    <property type="match status" value="1"/>
</dbReference>
<dbReference type="SMART" id="SM00382">
    <property type="entry name" value="AAA"/>
    <property type="match status" value="1"/>
</dbReference>
<evidence type="ECO:0000256" key="7">
    <source>
        <dbReference type="SAM" id="MobiDB-lite"/>
    </source>
</evidence>
<dbReference type="PROSITE" id="PS00211">
    <property type="entry name" value="ABC_TRANSPORTER_1"/>
    <property type="match status" value="1"/>
</dbReference>
<dbReference type="EMBL" id="JAANES010000004">
    <property type="protein sequence ID" value="MBS3020730.1"/>
    <property type="molecule type" value="Genomic_DNA"/>
</dbReference>
<evidence type="ECO:0000256" key="3">
    <source>
        <dbReference type="ARBA" id="ARBA00022475"/>
    </source>
</evidence>
<dbReference type="InterPro" id="IPR003593">
    <property type="entry name" value="AAA+_ATPase"/>
</dbReference>
<feature type="compositionally biased region" description="Low complexity" evidence="7">
    <location>
        <begin position="7"/>
        <end position="19"/>
    </location>
</feature>
<dbReference type="PANTHER" id="PTHR43820:SF4">
    <property type="entry name" value="HIGH-AFFINITY BRANCHED-CHAIN AMINO ACID TRANSPORT ATP-BINDING PROTEIN LIVF"/>
    <property type="match status" value="1"/>
</dbReference>
<keyword evidence="3" id="KW-1003">Cell membrane</keyword>
<dbReference type="PANTHER" id="PTHR43820">
    <property type="entry name" value="HIGH-AFFINITY BRANCHED-CHAIN AMINO ACID TRANSPORT ATP-BINDING PROTEIN LIVF"/>
    <property type="match status" value="1"/>
</dbReference>
<evidence type="ECO:0000256" key="2">
    <source>
        <dbReference type="ARBA" id="ARBA00022448"/>
    </source>
</evidence>